<evidence type="ECO:0000256" key="1">
    <source>
        <dbReference type="ARBA" id="ARBA00006180"/>
    </source>
</evidence>
<sequence length="143" mass="16206">MLPMRLVNKYRSSVGKSALYPNIACELLTCDVPQINDKLGEDEHLLDILYDFLQQEPPLNPLLASFFSKTIGNLIARKTEQVIGFLRKKEKFLTLVLEHIGTSAMMDLLLRLISCVEPAPLRQEVLNVRPVSHMYQNGINVKA</sequence>
<organism evidence="2 3">
    <name type="scientific">Ranitomeya imitator</name>
    <name type="common">mimic poison frog</name>
    <dbReference type="NCBI Taxonomy" id="111125"/>
    <lineage>
        <taxon>Eukaryota</taxon>
        <taxon>Metazoa</taxon>
        <taxon>Chordata</taxon>
        <taxon>Craniata</taxon>
        <taxon>Vertebrata</taxon>
        <taxon>Euteleostomi</taxon>
        <taxon>Amphibia</taxon>
        <taxon>Batrachia</taxon>
        <taxon>Anura</taxon>
        <taxon>Neobatrachia</taxon>
        <taxon>Hyloidea</taxon>
        <taxon>Dendrobatidae</taxon>
        <taxon>Dendrobatinae</taxon>
        <taxon>Ranitomeya</taxon>
    </lineage>
</organism>
<dbReference type="Proteomes" id="UP001176940">
    <property type="component" value="Unassembled WGS sequence"/>
</dbReference>
<evidence type="ECO:0000313" key="2">
    <source>
        <dbReference type="EMBL" id="CAJ0968900.1"/>
    </source>
</evidence>
<dbReference type="PANTHER" id="PTHR12634:SF15">
    <property type="entry name" value="SERINE_THREONINE-PROTEIN PHOSPHATASE 6 REGULATORY SUBUNIT 2"/>
    <property type="match status" value="1"/>
</dbReference>
<dbReference type="Pfam" id="PF04499">
    <property type="entry name" value="SAPS"/>
    <property type="match status" value="1"/>
</dbReference>
<evidence type="ECO:0000313" key="3">
    <source>
        <dbReference type="Proteomes" id="UP001176940"/>
    </source>
</evidence>
<protein>
    <submittedName>
        <fullName evidence="2">Uncharacterized protein</fullName>
    </submittedName>
</protein>
<name>A0ABN9MQ64_9NEOB</name>
<dbReference type="EMBL" id="CAUEEQ010079779">
    <property type="protein sequence ID" value="CAJ0968900.1"/>
    <property type="molecule type" value="Genomic_DNA"/>
</dbReference>
<accession>A0ABN9MQ64</accession>
<comment type="similarity">
    <text evidence="1">Belongs to the SAPS family.</text>
</comment>
<keyword evidence="3" id="KW-1185">Reference proteome</keyword>
<reference evidence="2" key="1">
    <citation type="submission" date="2023-07" db="EMBL/GenBank/DDBJ databases">
        <authorList>
            <person name="Stuckert A."/>
        </authorList>
    </citation>
    <scope>NUCLEOTIDE SEQUENCE</scope>
</reference>
<dbReference type="InterPro" id="IPR007587">
    <property type="entry name" value="SAPS"/>
</dbReference>
<gene>
    <name evidence="2" type="ORF">RIMI_LOCUS23509282</name>
</gene>
<dbReference type="PANTHER" id="PTHR12634">
    <property type="entry name" value="SIT4 YEAST -ASSOCIATING PROTEIN-RELATED"/>
    <property type="match status" value="1"/>
</dbReference>
<proteinExistence type="inferred from homology"/>
<comment type="caution">
    <text evidence="2">The sequence shown here is derived from an EMBL/GenBank/DDBJ whole genome shotgun (WGS) entry which is preliminary data.</text>
</comment>